<organism evidence="1 2">
    <name type="scientific">Senna tora</name>
    <dbReference type="NCBI Taxonomy" id="362788"/>
    <lineage>
        <taxon>Eukaryota</taxon>
        <taxon>Viridiplantae</taxon>
        <taxon>Streptophyta</taxon>
        <taxon>Embryophyta</taxon>
        <taxon>Tracheophyta</taxon>
        <taxon>Spermatophyta</taxon>
        <taxon>Magnoliopsida</taxon>
        <taxon>eudicotyledons</taxon>
        <taxon>Gunneridae</taxon>
        <taxon>Pentapetalae</taxon>
        <taxon>rosids</taxon>
        <taxon>fabids</taxon>
        <taxon>Fabales</taxon>
        <taxon>Fabaceae</taxon>
        <taxon>Caesalpinioideae</taxon>
        <taxon>Cassia clade</taxon>
        <taxon>Senna</taxon>
    </lineage>
</organism>
<dbReference type="Proteomes" id="UP000634136">
    <property type="component" value="Unassembled WGS sequence"/>
</dbReference>
<reference evidence="1" key="1">
    <citation type="submission" date="2020-09" db="EMBL/GenBank/DDBJ databases">
        <title>Genome-Enabled Discovery of Anthraquinone Biosynthesis in Senna tora.</title>
        <authorList>
            <person name="Kang S.-H."/>
            <person name="Pandey R.P."/>
            <person name="Lee C.-M."/>
            <person name="Sim J.-S."/>
            <person name="Jeong J.-T."/>
            <person name="Choi B.-S."/>
            <person name="Jung M."/>
            <person name="Ginzburg D."/>
            <person name="Zhao K."/>
            <person name="Won S.Y."/>
            <person name="Oh T.-J."/>
            <person name="Yu Y."/>
            <person name="Kim N.-H."/>
            <person name="Lee O.R."/>
            <person name="Lee T.-H."/>
            <person name="Bashyal P."/>
            <person name="Kim T.-S."/>
            <person name="Lee W.-H."/>
            <person name="Kawkins C."/>
            <person name="Kim C.-K."/>
            <person name="Kim J.S."/>
            <person name="Ahn B.O."/>
            <person name="Rhee S.Y."/>
            <person name="Sohng J.K."/>
        </authorList>
    </citation>
    <scope>NUCLEOTIDE SEQUENCE</scope>
    <source>
        <tissue evidence="1">Leaf</tissue>
    </source>
</reference>
<protein>
    <submittedName>
        <fullName evidence="1">Metallophosphoesterase 1</fullName>
    </submittedName>
</protein>
<dbReference type="OrthoDB" id="9984693at2759"/>
<name>A0A834T2N2_9FABA</name>
<gene>
    <name evidence="1" type="ORF">G2W53_028032</name>
</gene>
<comment type="caution">
    <text evidence="1">The sequence shown here is derived from an EMBL/GenBank/DDBJ whole genome shotgun (WGS) entry which is preliminary data.</text>
</comment>
<accession>A0A834T2N2</accession>
<keyword evidence="2" id="KW-1185">Reference proteome</keyword>
<dbReference type="EMBL" id="JAAIUW010000009">
    <property type="protein sequence ID" value="KAF7814063.1"/>
    <property type="molecule type" value="Genomic_DNA"/>
</dbReference>
<evidence type="ECO:0000313" key="1">
    <source>
        <dbReference type="EMBL" id="KAF7814063.1"/>
    </source>
</evidence>
<proteinExistence type="predicted"/>
<dbReference type="AlphaFoldDB" id="A0A834T2N2"/>
<sequence>MLGPFVGLPFHAILGDRDIGECSKLDVKKVDWIASKLPGLDPSGCGAFEIGNISQARNEQYDGIGAFKRTSNSSKDELNVREIRELIGAGPYNLFHTLPANATEYVFQALKPR</sequence>
<evidence type="ECO:0000313" key="2">
    <source>
        <dbReference type="Proteomes" id="UP000634136"/>
    </source>
</evidence>